<keyword evidence="1" id="KW-0472">Membrane</keyword>
<dbReference type="RefSeq" id="WP_224034772.1">
    <property type="nucleotide sequence ID" value="NZ_AP024849.1"/>
</dbReference>
<dbReference type="Proteomes" id="UP000824633">
    <property type="component" value="Chromosome"/>
</dbReference>
<organism evidence="2 3">
    <name type="scientific">Clostridium gelidum</name>
    <dbReference type="NCBI Taxonomy" id="704125"/>
    <lineage>
        <taxon>Bacteria</taxon>
        <taxon>Bacillati</taxon>
        <taxon>Bacillota</taxon>
        <taxon>Clostridia</taxon>
        <taxon>Eubacteriales</taxon>
        <taxon>Clostridiaceae</taxon>
        <taxon>Clostridium</taxon>
    </lineage>
</organism>
<sequence length="101" mass="11442">MSRDDDFTNGAGEDLKKDFKNIFKHSKRAVKGFFRGGNRRNNCGRRPNWCPPMFAFKSPLLMLLWPKLIVGGIILLALLFCGVSLYGVIIILLLTVIFILI</sequence>
<reference evidence="3" key="1">
    <citation type="submission" date="2021-07" db="EMBL/GenBank/DDBJ databases">
        <title>Complete genome sequencing of a Clostridium isolate.</title>
        <authorList>
            <person name="Ueki A."/>
            <person name="Tonouchi A."/>
        </authorList>
    </citation>
    <scope>NUCLEOTIDE SEQUENCE [LARGE SCALE GENOMIC DNA]</scope>
    <source>
        <strain evidence="3">C5S11</strain>
    </source>
</reference>
<evidence type="ECO:0000313" key="2">
    <source>
        <dbReference type="EMBL" id="BCZ48515.1"/>
    </source>
</evidence>
<protein>
    <submittedName>
        <fullName evidence="2">Uncharacterized protein</fullName>
    </submittedName>
</protein>
<evidence type="ECO:0000256" key="1">
    <source>
        <dbReference type="SAM" id="Phobius"/>
    </source>
</evidence>
<keyword evidence="1" id="KW-0812">Transmembrane</keyword>
<evidence type="ECO:0000313" key="3">
    <source>
        <dbReference type="Proteomes" id="UP000824633"/>
    </source>
</evidence>
<proteinExistence type="predicted"/>
<keyword evidence="1" id="KW-1133">Transmembrane helix</keyword>
<feature type="transmembrane region" description="Helical" evidence="1">
    <location>
        <begin position="68"/>
        <end position="100"/>
    </location>
</feature>
<accession>A0ABM7TBE9</accession>
<gene>
    <name evidence="2" type="ORF">psyc5s11_45820</name>
</gene>
<name>A0ABM7TBE9_9CLOT</name>
<keyword evidence="3" id="KW-1185">Reference proteome</keyword>
<dbReference type="EMBL" id="AP024849">
    <property type="protein sequence ID" value="BCZ48515.1"/>
    <property type="molecule type" value="Genomic_DNA"/>
</dbReference>